<dbReference type="RefSeq" id="WP_379013480.1">
    <property type="nucleotide sequence ID" value="NZ_JBHSDC010000012.1"/>
</dbReference>
<organism evidence="1 2">
    <name type="scientific">Parasediminibacterium paludis</name>
    <dbReference type="NCBI Taxonomy" id="908966"/>
    <lineage>
        <taxon>Bacteria</taxon>
        <taxon>Pseudomonadati</taxon>
        <taxon>Bacteroidota</taxon>
        <taxon>Chitinophagia</taxon>
        <taxon>Chitinophagales</taxon>
        <taxon>Chitinophagaceae</taxon>
        <taxon>Parasediminibacterium</taxon>
    </lineage>
</organism>
<gene>
    <name evidence="1" type="ORF">ACFOW1_08160</name>
</gene>
<name>A0ABV8PWU3_9BACT</name>
<proteinExistence type="predicted"/>
<protein>
    <recommendedName>
        <fullName evidence="3">Lipoprotein</fullName>
    </recommendedName>
</protein>
<keyword evidence="2" id="KW-1185">Reference proteome</keyword>
<accession>A0ABV8PWU3</accession>
<dbReference type="Proteomes" id="UP001595906">
    <property type="component" value="Unassembled WGS sequence"/>
</dbReference>
<evidence type="ECO:0008006" key="3">
    <source>
        <dbReference type="Google" id="ProtNLM"/>
    </source>
</evidence>
<sequence>MKRILTIVIVVTALLLHSCGGVKKVTPPPAKTTAPTKTDVAPVKDEFVPFTKDIYDKLVANKIDLKAVQYYNDQDIYLARGTDVNAISLDKGKIVEAAGTNVDKIVIAKYTPGKCELVEGDGLRISFQAGSSTFKFLNSKTYSPDNFIFSGANWKDGQCDVDYNGTRYRASCGGGCISVADVKLAVKKSFLDKNNINEKKLPGNTIN</sequence>
<reference evidence="2" key="1">
    <citation type="journal article" date="2019" name="Int. J. Syst. Evol. Microbiol.">
        <title>The Global Catalogue of Microorganisms (GCM) 10K type strain sequencing project: providing services to taxonomists for standard genome sequencing and annotation.</title>
        <authorList>
            <consortium name="The Broad Institute Genomics Platform"/>
            <consortium name="The Broad Institute Genome Sequencing Center for Infectious Disease"/>
            <person name="Wu L."/>
            <person name="Ma J."/>
        </authorList>
    </citation>
    <scope>NUCLEOTIDE SEQUENCE [LARGE SCALE GENOMIC DNA]</scope>
    <source>
        <strain evidence="2">CECT 8010</strain>
    </source>
</reference>
<comment type="caution">
    <text evidence="1">The sequence shown here is derived from an EMBL/GenBank/DDBJ whole genome shotgun (WGS) entry which is preliminary data.</text>
</comment>
<evidence type="ECO:0000313" key="1">
    <source>
        <dbReference type="EMBL" id="MFC4231861.1"/>
    </source>
</evidence>
<dbReference type="EMBL" id="JBHSDC010000012">
    <property type="protein sequence ID" value="MFC4231861.1"/>
    <property type="molecule type" value="Genomic_DNA"/>
</dbReference>
<evidence type="ECO:0000313" key="2">
    <source>
        <dbReference type="Proteomes" id="UP001595906"/>
    </source>
</evidence>